<keyword evidence="3" id="KW-1185">Reference proteome</keyword>
<name>A0AAD6L7Y0_9ROSI</name>
<reference evidence="2" key="1">
    <citation type="journal article" date="2023" name="Mol. Ecol. Resour.">
        <title>Chromosome-level genome assembly of a triploid poplar Populus alba 'Berolinensis'.</title>
        <authorList>
            <person name="Chen S."/>
            <person name="Yu Y."/>
            <person name="Wang X."/>
            <person name="Wang S."/>
            <person name="Zhang T."/>
            <person name="Zhou Y."/>
            <person name="He R."/>
            <person name="Meng N."/>
            <person name="Wang Y."/>
            <person name="Liu W."/>
            <person name="Liu Z."/>
            <person name="Liu J."/>
            <person name="Guo Q."/>
            <person name="Huang H."/>
            <person name="Sederoff R.R."/>
            <person name="Wang G."/>
            <person name="Qu G."/>
            <person name="Chen S."/>
        </authorList>
    </citation>
    <scope>NUCLEOTIDE SEQUENCE</scope>
    <source>
        <strain evidence="2">SC-2020</strain>
    </source>
</reference>
<evidence type="ECO:0000313" key="3">
    <source>
        <dbReference type="Proteomes" id="UP001164929"/>
    </source>
</evidence>
<evidence type="ECO:0000256" key="1">
    <source>
        <dbReference type="SAM" id="Phobius"/>
    </source>
</evidence>
<dbReference type="EMBL" id="JAQIZT010000019">
    <property type="protein sequence ID" value="KAJ6952020.1"/>
    <property type="molecule type" value="Genomic_DNA"/>
</dbReference>
<protein>
    <submittedName>
        <fullName evidence="2">Uncharacterized protein</fullName>
    </submittedName>
</protein>
<organism evidence="2 3">
    <name type="scientific">Populus alba x Populus x berolinensis</name>
    <dbReference type="NCBI Taxonomy" id="444605"/>
    <lineage>
        <taxon>Eukaryota</taxon>
        <taxon>Viridiplantae</taxon>
        <taxon>Streptophyta</taxon>
        <taxon>Embryophyta</taxon>
        <taxon>Tracheophyta</taxon>
        <taxon>Spermatophyta</taxon>
        <taxon>Magnoliopsida</taxon>
        <taxon>eudicotyledons</taxon>
        <taxon>Gunneridae</taxon>
        <taxon>Pentapetalae</taxon>
        <taxon>rosids</taxon>
        <taxon>fabids</taxon>
        <taxon>Malpighiales</taxon>
        <taxon>Salicaceae</taxon>
        <taxon>Saliceae</taxon>
        <taxon>Populus</taxon>
    </lineage>
</organism>
<keyword evidence="1" id="KW-0812">Transmembrane</keyword>
<keyword evidence="1" id="KW-1133">Transmembrane helix</keyword>
<feature type="transmembrane region" description="Helical" evidence="1">
    <location>
        <begin position="35"/>
        <end position="54"/>
    </location>
</feature>
<sequence>MSAIFFAAKHLRSHGQTKKKRLGGIKKTYLTKVDFFFLCVAILLRCFFCHQWIVDGRISLDKPLDSAILSHLKQLSETNKLKKMDLHHGLYKPVQMNSVLRPVLKNGISPQKRRFLLSHLGRMIQKRVQALLALPLLPEMFLHQNPWHRFQLCY</sequence>
<proteinExistence type="predicted"/>
<keyword evidence="1" id="KW-0472">Membrane</keyword>
<dbReference type="AlphaFoldDB" id="A0AAD6L7Y0"/>
<gene>
    <name evidence="2" type="ORF">NC653_041239</name>
</gene>
<comment type="caution">
    <text evidence="2">The sequence shown here is derived from an EMBL/GenBank/DDBJ whole genome shotgun (WGS) entry which is preliminary data.</text>
</comment>
<dbReference type="Proteomes" id="UP001164929">
    <property type="component" value="Chromosome 19"/>
</dbReference>
<accession>A0AAD6L7Y0</accession>
<evidence type="ECO:0000313" key="2">
    <source>
        <dbReference type="EMBL" id="KAJ6952020.1"/>
    </source>
</evidence>